<evidence type="ECO:0000256" key="2">
    <source>
        <dbReference type="ARBA" id="ARBA00007911"/>
    </source>
</evidence>
<evidence type="ECO:0000256" key="1">
    <source>
        <dbReference type="ARBA" id="ARBA00004123"/>
    </source>
</evidence>
<dbReference type="PANTHER" id="PTHR31421">
    <property type="entry name" value="PROTEIN BASIC PENTACYSTEINE3"/>
    <property type="match status" value="1"/>
</dbReference>
<keyword evidence="10" id="KW-1185">Reference proteome</keyword>
<dbReference type="EMBL" id="CM010720">
    <property type="protein sequence ID" value="RZC66589.1"/>
    <property type="molecule type" value="Genomic_DNA"/>
</dbReference>
<protein>
    <recommendedName>
        <fullName evidence="7">GAGA-binding transcriptional activator</fullName>
    </recommendedName>
</protein>
<dbReference type="GO" id="GO:0005634">
    <property type="term" value="C:nucleus"/>
    <property type="evidence" value="ECO:0007669"/>
    <property type="project" value="UniProtKB-SubCell"/>
</dbReference>
<keyword evidence="5 7" id="KW-0804">Transcription</keyword>
<evidence type="ECO:0000256" key="3">
    <source>
        <dbReference type="ARBA" id="ARBA00023015"/>
    </source>
</evidence>
<evidence type="ECO:0000256" key="8">
    <source>
        <dbReference type="SAM" id="MobiDB-lite"/>
    </source>
</evidence>
<dbReference type="GO" id="GO:0043565">
    <property type="term" value="F:sequence-specific DNA binding"/>
    <property type="evidence" value="ECO:0007669"/>
    <property type="project" value="TreeGrafter"/>
</dbReference>
<keyword evidence="6 7" id="KW-0539">Nucleus</keyword>
<evidence type="ECO:0000256" key="4">
    <source>
        <dbReference type="ARBA" id="ARBA00023125"/>
    </source>
</evidence>
<keyword evidence="4 7" id="KW-0238">DNA-binding</keyword>
<feature type="region of interest" description="Disordered" evidence="8">
    <location>
        <begin position="163"/>
        <end position="202"/>
    </location>
</feature>
<sequence length="340" mass="38087">MDDSGQHGNGRHRHESYKQFHPQFMLPPQLMKDDQARIMKFMSILGDRDTAIRERNLAISEKDAALAERDLAIMQRNTAISERNNAVMERDNAFAALKYKLKSSVIGSSVSPACPSEFDIARGTTYMHQIQHMQQNHMAKASYNPRQMHMHDNTSLSAVLPESLKPGPGGRPVENKVISSSEMTASKPPSRKRAKREGEGLNKHATVANTYEQYMCGNGSGEEEEDQQWTKMEQRGLKQVNFDASNMLPPVCSCTGALQQCYRWGKGGWQSACCTKTLSVYPLPVMDNKRSSRIGGRKMSGGAFTKLVSRLTAEGHDLSLPLDLKNHWSRHGTNRYSTIK</sequence>
<evidence type="ECO:0000256" key="7">
    <source>
        <dbReference type="RuleBase" id="RU367160"/>
    </source>
</evidence>
<keyword evidence="3 7" id="KW-0805">Transcription regulation</keyword>
<comment type="function">
    <text evidence="7">Transcriptional regulator that specifically binds to GA-rich elements (GAGA-repeats) present in regulatory sequences of genes involved in developmental processes.</text>
</comment>
<dbReference type="GO" id="GO:0003700">
    <property type="term" value="F:DNA-binding transcription factor activity"/>
    <property type="evidence" value="ECO:0007669"/>
    <property type="project" value="UniProtKB-UniRule"/>
</dbReference>
<evidence type="ECO:0000256" key="5">
    <source>
        <dbReference type="ARBA" id="ARBA00023163"/>
    </source>
</evidence>
<dbReference type="STRING" id="3469.A0A4Y7K3U6"/>
<dbReference type="OrthoDB" id="1883964at2759"/>
<gene>
    <name evidence="9" type="ORF">C5167_010284</name>
</gene>
<dbReference type="Gramene" id="RZC66589">
    <property type="protein sequence ID" value="RZC66589"/>
    <property type="gene ID" value="C5167_010284"/>
</dbReference>
<dbReference type="AlphaFoldDB" id="A0A4Y7K3U6"/>
<dbReference type="PANTHER" id="PTHR31421:SF2">
    <property type="entry name" value="PROTEIN BASIC PENTACYSTEINE6"/>
    <property type="match status" value="1"/>
</dbReference>
<comment type="subcellular location">
    <subcellularLocation>
        <location evidence="1 7">Nucleus</location>
    </subcellularLocation>
</comment>
<reference evidence="9 10" key="1">
    <citation type="journal article" date="2018" name="Science">
        <title>The opium poppy genome and morphinan production.</title>
        <authorList>
            <person name="Guo L."/>
            <person name="Winzer T."/>
            <person name="Yang X."/>
            <person name="Li Y."/>
            <person name="Ning Z."/>
            <person name="He Z."/>
            <person name="Teodor R."/>
            <person name="Lu Y."/>
            <person name="Bowser T.A."/>
            <person name="Graham I.A."/>
            <person name="Ye K."/>
        </authorList>
    </citation>
    <scope>NUCLEOTIDE SEQUENCE [LARGE SCALE GENOMIC DNA]</scope>
    <source>
        <strain evidence="10">cv. HN1</strain>
        <tissue evidence="9">Leaves</tissue>
    </source>
</reference>
<evidence type="ECO:0000256" key="6">
    <source>
        <dbReference type="ARBA" id="ARBA00023242"/>
    </source>
</evidence>
<dbReference type="OMA" id="GQWMMQQ"/>
<accession>A0A4Y7K3U6</accession>
<organism evidence="9 10">
    <name type="scientific">Papaver somniferum</name>
    <name type="common">Opium poppy</name>
    <dbReference type="NCBI Taxonomy" id="3469"/>
    <lineage>
        <taxon>Eukaryota</taxon>
        <taxon>Viridiplantae</taxon>
        <taxon>Streptophyta</taxon>
        <taxon>Embryophyta</taxon>
        <taxon>Tracheophyta</taxon>
        <taxon>Spermatophyta</taxon>
        <taxon>Magnoliopsida</taxon>
        <taxon>Ranunculales</taxon>
        <taxon>Papaveraceae</taxon>
        <taxon>Papaveroideae</taxon>
        <taxon>Papaver</taxon>
    </lineage>
</organism>
<name>A0A4Y7K3U6_PAPSO</name>
<dbReference type="SMART" id="SM01226">
    <property type="entry name" value="GAGA_bind"/>
    <property type="match status" value="1"/>
</dbReference>
<dbReference type="InterPro" id="IPR010409">
    <property type="entry name" value="GAGA-bd_tscrpt_act"/>
</dbReference>
<dbReference type="Pfam" id="PF06217">
    <property type="entry name" value="GAGA_bind"/>
    <property type="match status" value="1"/>
</dbReference>
<dbReference type="GO" id="GO:0009723">
    <property type="term" value="P:response to ethylene"/>
    <property type="evidence" value="ECO:0007669"/>
    <property type="project" value="TreeGrafter"/>
</dbReference>
<evidence type="ECO:0000313" key="9">
    <source>
        <dbReference type="EMBL" id="RZC66589.1"/>
    </source>
</evidence>
<proteinExistence type="inferred from homology"/>
<evidence type="ECO:0000313" key="10">
    <source>
        <dbReference type="Proteomes" id="UP000316621"/>
    </source>
</evidence>
<dbReference type="Proteomes" id="UP000316621">
    <property type="component" value="Chromosome 6"/>
</dbReference>
<comment type="similarity">
    <text evidence="2 7">Belongs to the BBR/BPC family.</text>
</comment>